<feature type="region of interest" description="Disordered" evidence="1">
    <location>
        <begin position="47"/>
        <end position="74"/>
    </location>
</feature>
<accession>A0A167TU13</accession>
<reference evidence="4 5" key="1">
    <citation type="journal article" date="2016" name="Genome Biol. Evol.">
        <title>Divergent and convergent evolution of fungal pathogenicity.</title>
        <authorList>
            <person name="Shang Y."/>
            <person name="Xiao G."/>
            <person name="Zheng P."/>
            <person name="Cen K."/>
            <person name="Zhan S."/>
            <person name="Wang C."/>
        </authorList>
    </citation>
    <scope>NUCLEOTIDE SEQUENCE [LARGE SCALE GENOMIC DNA]</scope>
    <source>
        <strain evidence="4 5">RCEF 264</strain>
    </source>
</reference>
<comment type="caution">
    <text evidence="4">The sequence shown here is derived from an EMBL/GenBank/DDBJ whole genome shotgun (WGS) entry which is preliminary data.</text>
</comment>
<evidence type="ECO:0000313" key="4">
    <source>
        <dbReference type="EMBL" id="OAA60945.1"/>
    </source>
</evidence>
<feature type="chain" id="PRO_5007892674" evidence="3">
    <location>
        <begin position="20"/>
        <end position="275"/>
    </location>
</feature>
<keyword evidence="3" id="KW-0732">Signal</keyword>
<dbReference type="Proteomes" id="UP000076874">
    <property type="component" value="Unassembled WGS sequence"/>
</dbReference>
<organism evidence="4 5">
    <name type="scientific">Niveomyces insectorum RCEF 264</name>
    <dbReference type="NCBI Taxonomy" id="1081102"/>
    <lineage>
        <taxon>Eukaryota</taxon>
        <taxon>Fungi</taxon>
        <taxon>Dikarya</taxon>
        <taxon>Ascomycota</taxon>
        <taxon>Pezizomycotina</taxon>
        <taxon>Sordariomycetes</taxon>
        <taxon>Hypocreomycetidae</taxon>
        <taxon>Hypocreales</taxon>
        <taxon>Cordycipitaceae</taxon>
        <taxon>Niveomyces</taxon>
    </lineage>
</organism>
<keyword evidence="4" id="KW-0378">Hydrolase</keyword>
<keyword evidence="2" id="KW-0472">Membrane</keyword>
<dbReference type="AlphaFoldDB" id="A0A167TU13"/>
<dbReference type="STRING" id="1081102.A0A167TU13"/>
<feature type="compositionally biased region" description="Gly residues" evidence="1">
    <location>
        <begin position="58"/>
        <end position="67"/>
    </location>
</feature>
<evidence type="ECO:0000313" key="5">
    <source>
        <dbReference type="Proteomes" id="UP000076874"/>
    </source>
</evidence>
<name>A0A167TU13_9HYPO</name>
<keyword evidence="5" id="KW-1185">Reference proteome</keyword>
<dbReference type="EMBL" id="AZHD01000008">
    <property type="protein sequence ID" value="OAA60945.1"/>
    <property type="molecule type" value="Genomic_DNA"/>
</dbReference>
<feature type="compositionally biased region" description="Low complexity" evidence="1">
    <location>
        <begin position="47"/>
        <end position="57"/>
    </location>
</feature>
<keyword evidence="2" id="KW-0812">Transmembrane</keyword>
<evidence type="ECO:0000256" key="1">
    <source>
        <dbReference type="SAM" id="MobiDB-lite"/>
    </source>
</evidence>
<evidence type="ECO:0000256" key="3">
    <source>
        <dbReference type="SAM" id="SignalP"/>
    </source>
</evidence>
<feature type="transmembrane region" description="Helical" evidence="2">
    <location>
        <begin position="230"/>
        <end position="250"/>
    </location>
</feature>
<gene>
    <name evidence="4" type="ORF">SPI_04969</name>
</gene>
<dbReference type="OrthoDB" id="1733656at2759"/>
<keyword evidence="2" id="KW-1133">Transmembrane helix</keyword>
<proteinExistence type="predicted"/>
<dbReference type="GO" id="GO:0016787">
    <property type="term" value="F:hydrolase activity"/>
    <property type="evidence" value="ECO:0007669"/>
    <property type="project" value="UniProtKB-KW"/>
</dbReference>
<evidence type="ECO:0000256" key="2">
    <source>
        <dbReference type="SAM" id="Phobius"/>
    </source>
</evidence>
<protein>
    <submittedName>
        <fullName evidence="4">Peptidyl-tRNA hydrolase</fullName>
    </submittedName>
</protein>
<feature type="signal peptide" evidence="3">
    <location>
        <begin position="1"/>
        <end position="19"/>
    </location>
</feature>
<sequence length="275" mass="29144">MRFSTTSALLALPLLGAAAEDGGLFGQYRAQFQNFLGSMGVGAFEQQPAAEPASAGGSTAGGAGGATAPGAGSQLRPTQALTLNNWKNTLYQPVQPGATEPEEWWVLITGRNKTCFGHCGTIEKAFGGAAPKLASIPNGPHTGVINCDDQPVLCNSWSASPGYLYVFEMLPKPAKTDIFVKRLNLTTTTPETIYDLYESGSKENFHKLDGNFHPLDGTLATNGLAVPIGYVLWFFNVVPNWLFMILVSFLSRSMMSRRMAPPGGAAGRPAAGAQQ</sequence>